<dbReference type="Proteomes" id="UP000245474">
    <property type="component" value="Unassembled WGS sequence"/>
</dbReference>
<proteinExistence type="predicted"/>
<dbReference type="PROSITE" id="PS51384">
    <property type="entry name" value="FAD_FR"/>
    <property type="match status" value="1"/>
</dbReference>
<dbReference type="Pfam" id="PF08022">
    <property type="entry name" value="FAD_binding_8"/>
    <property type="match status" value="1"/>
</dbReference>
<dbReference type="Gene3D" id="2.40.30.10">
    <property type="entry name" value="Translation factors"/>
    <property type="match status" value="1"/>
</dbReference>
<gene>
    <name evidence="8" type="ORF">DEM34_05690</name>
</gene>
<dbReference type="InterPro" id="IPR001433">
    <property type="entry name" value="OxRdtase_FAD/NAD-bd"/>
</dbReference>
<dbReference type="PRINTS" id="PR00410">
    <property type="entry name" value="PHEHYDRXLASE"/>
</dbReference>
<dbReference type="GO" id="GO:0016020">
    <property type="term" value="C:membrane"/>
    <property type="evidence" value="ECO:0007669"/>
    <property type="project" value="UniProtKB-SubCell"/>
</dbReference>
<protein>
    <recommendedName>
        <fullName evidence="7">FAD-binding FR-type domain-containing protein</fullName>
    </recommendedName>
</protein>
<feature type="transmembrane region" description="Helical" evidence="6">
    <location>
        <begin position="220"/>
        <end position="244"/>
    </location>
</feature>
<accession>A0A2U2N571</accession>
<sequence>MGIPGRRAWPRKPQSLQLRVAGSSRRPPAPRLSFPGSPAARGDTMSASRAALWPLAYLAAILLPLALALLAGRPGRPFAVELSAAVGMAGFSLLLLEFVLSGRYQRISADVGMDAVMRFHQAMAWVLLVLLLIHPYLYALFPRPTGLVDGLPAAPPADSAVGGASGMVAWILLAALITLSAVRDDLPVRYETWRLSHGFGALLVAVLAAAHTILSGHHAAAPALAGFWIVATALAALTLLRAYVLKPLLLRRRPWRIRDVRALAPGIHELRLTPDGHAGLPYQAGQFVWLRFQDRLPGLTEHPFSLASSPAEGPELRFLIKANGDFTGGIGDLPEGRRALVDGPYGRFGAALEDSEASGFLLIAGGVGLAPMLGLLHTLAAAGETRPVRLVVANADAREIVLDKELQGLAERLDLRVTRVVDDPDRPDGALPGPVDTALLAECLTGAERARWQAFVCAPPGMIDAVEGMLEALGLPASRVHAERFRYRYGLASPSARRNLRLQAVVLALVLAAVAAFALAVG</sequence>
<organism evidence="8 9">
    <name type="scientific">Sediminicurvatus halobius</name>
    <dbReference type="NCBI Taxonomy" id="2182432"/>
    <lineage>
        <taxon>Bacteria</taxon>
        <taxon>Pseudomonadati</taxon>
        <taxon>Pseudomonadota</taxon>
        <taxon>Gammaproteobacteria</taxon>
        <taxon>Chromatiales</taxon>
        <taxon>Ectothiorhodospiraceae</taxon>
        <taxon>Sediminicurvatus</taxon>
    </lineage>
</organism>
<dbReference type="Gene3D" id="3.40.50.80">
    <property type="entry name" value="Nucleotide-binding domain of ferredoxin-NADP reductase (FNR) module"/>
    <property type="match status" value="1"/>
</dbReference>
<evidence type="ECO:0000256" key="6">
    <source>
        <dbReference type="SAM" id="Phobius"/>
    </source>
</evidence>
<dbReference type="InterPro" id="IPR017938">
    <property type="entry name" value="Riboflavin_synthase-like_b-brl"/>
</dbReference>
<dbReference type="InterPro" id="IPR017927">
    <property type="entry name" value="FAD-bd_FR_type"/>
</dbReference>
<dbReference type="PANTHER" id="PTHR47354">
    <property type="entry name" value="NADH OXIDOREDUCTASE HCR"/>
    <property type="match status" value="1"/>
</dbReference>
<name>A0A2U2N571_9GAMM</name>
<evidence type="ECO:0000313" key="8">
    <source>
        <dbReference type="EMBL" id="PWG64371.1"/>
    </source>
</evidence>
<feature type="transmembrane region" description="Helical" evidence="6">
    <location>
        <begin position="78"/>
        <end position="101"/>
    </location>
</feature>
<dbReference type="InterPro" id="IPR050415">
    <property type="entry name" value="MRET"/>
</dbReference>
<evidence type="ECO:0000256" key="1">
    <source>
        <dbReference type="ARBA" id="ARBA00004141"/>
    </source>
</evidence>
<comment type="subcellular location">
    <subcellularLocation>
        <location evidence="1">Membrane</location>
        <topology evidence="1">Multi-pass membrane protein</topology>
    </subcellularLocation>
</comment>
<dbReference type="AlphaFoldDB" id="A0A2U2N571"/>
<dbReference type="EMBL" id="QFFI01000006">
    <property type="protein sequence ID" value="PWG64371.1"/>
    <property type="molecule type" value="Genomic_DNA"/>
</dbReference>
<evidence type="ECO:0000256" key="5">
    <source>
        <dbReference type="SAM" id="MobiDB-lite"/>
    </source>
</evidence>
<keyword evidence="2 6" id="KW-0812">Transmembrane</keyword>
<dbReference type="PANTHER" id="PTHR47354:SF5">
    <property type="entry name" value="PROTEIN RFBI"/>
    <property type="match status" value="1"/>
</dbReference>
<dbReference type="GO" id="GO:0016491">
    <property type="term" value="F:oxidoreductase activity"/>
    <property type="evidence" value="ECO:0007669"/>
    <property type="project" value="InterPro"/>
</dbReference>
<dbReference type="SUPFAM" id="SSF63380">
    <property type="entry name" value="Riboflavin synthase domain-like"/>
    <property type="match status" value="1"/>
</dbReference>
<dbReference type="Pfam" id="PF00175">
    <property type="entry name" value="NAD_binding_1"/>
    <property type="match status" value="1"/>
</dbReference>
<evidence type="ECO:0000256" key="2">
    <source>
        <dbReference type="ARBA" id="ARBA00022692"/>
    </source>
</evidence>
<evidence type="ECO:0000313" key="9">
    <source>
        <dbReference type="Proteomes" id="UP000245474"/>
    </source>
</evidence>
<feature type="transmembrane region" description="Helical" evidence="6">
    <location>
        <begin position="502"/>
        <end position="521"/>
    </location>
</feature>
<feature type="transmembrane region" description="Helical" evidence="6">
    <location>
        <begin position="51"/>
        <end position="72"/>
    </location>
</feature>
<feature type="region of interest" description="Disordered" evidence="5">
    <location>
        <begin position="19"/>
        <end position="41"/>
    </location>
</feature>
<feature type="transmembrane region" description="Helical" evidence="6">
    <location>
        <begin position="161"/>
        <end position="182"/>
    </location>
</feature>
<dbReference type="InterPro" id="IPR013130">
    <property type="entry name" value="Fe3_Rdtase_TM_dom"/>
</dbReference>
<reference evidence="8 9" key="1">
    <citation type="submission" date="2018-05" db="EMBL/GenBank/DDBJ databases">
        <title>Spiribacter halobius sp. nov., a moderately halophilic bacterium isolated from marine solar saltern.</title>
        <authorList>
            <person name="Zheng W.-S."/>
            <person name="Lu D.-C."/>
            <person name="Du Z.-J."/>
        </authorList>
    </citation>
    <scope>NUCLEOTIDE SEQUENCE [LARGE SCALE GENOMIC DNA]</scope>
    <source>
        <strain evidence="8 9">E85</strain>
    </source>
</reference>
<evidence type="ECO:0000256" key="4">
    <source>
        <dbReference type="ARBA" id="ARBA00023136"/>
    </source>
</evidence>
<feature type="domain" description="FAD-binding FR-type" evidence="7">
    <location>
        <begin position="250"/>
        <end position="351"/>
    </location>
</feature>
<dbReference type="Pfam" id="PF01794">
    <property type="entry name" value="Ferric_reduct"/>
    <property type="match status" value="1"/>
</dbReference>
<keyword evidence="9" id="KW-1185">Reference proteome</keyword>
<feature type="transmembrane region" description="Helical" evidence="6">
    <location>
        <begin position="194"/>
        <end position="214"/>
    </location>
</feature>
<dbReference type="InterPro" id="IPR013112">
    <property type="entry name" value="FAD-bd_8"/>
</dbReference>
<dbReference type="InterPro" id="IPR039261">
    <property type="entry name" value="FNR_nucleotide-bd"/>
</dbReference>
<keyword evidence="4 6" id="KW-0472">Membrane</keyword>
<evidence type="ECO:0000256" key="3">
    <source>
        <dbReference type="ARBA" id="ARBA00022989"/>
    </source>
</evidence>
<dbReference type="SUPFAM" id="SSF52343">
    <property type="entry name" value="Ferredoxin reductase-like, C-terminal NADP-linked domain"/>
    <property type="match status" value="1"/>
</dbReference>
<dbReference type="CDD" id="cd06198">
    <property type="entry name" value="FNR_like_3"/>
    <property type="match status" value="1"/>
</dbReference>
<evidence type="ECO:0000259" key="7">
    <source>
        <dbReference type="PROSITE" id="PS51384"/>
    </source>
</evidence>
<feature type="transmembrane region" description="Helical" evidence="6">
    <location>
        <begin position="122"/>
        <end position="141"/>
    </location>
</feature>
<keyword evidence="3 6" id="KW-1133">Transmembrane helix</keyword>
<comment type="caution">
    <text evidence="8">The sequence shown here is derived from an EMBL/GenBank/DDBJ whole genome shotgun (WGS) entry which is preliminary data.</text>
</comment>